<dbReference type="GO" id="GO:0016491">
    <property type="term" value="F:oxidoreductase activity"/>
    <property type="evidence" value="ECO:0007669"/>
    <property type="project" value="InterPro"/>
</dbReference>
<dbReference type="KEGG" id="pseo:OM33_18195"/>
<dbReference type="Pfam" id="PF03358">
    <property type="entry name" value="FMN_red"/>
    <property type="match status" value="1"/>
</dbReference>
<reference evidence="3 4" key="1">
    <citation type="submission" date="2014-11" db="EMBL/GenBank/DDBJ databases">
        <title>Complete Genome Sequence of Pseudoalteromonas sp. Strain OCN003 Isolated from Kaneohe Bay, Oahu, Hawaii.</title>
        <authorList>
            <person name="Beurmann S."/>
            <person name="Videau P."/>
            <person name="Ushijima B."/>
            <person name="Smith A.M."/>
            <person name="Aeby G.S."/>
            <person name="Callahan S.M."/>
            <person name="Belcaid M."/>
        </authorList>
    </citation>
    <scope>NUCLEOTIDE SEQUENCE [LARGE SCALE GENOMIC DNA]</scope>
    <source>
        <strain evidence="3 4">OCN003</strain>
    </source>
</reference>
<dbReference type="AlphaFoldDB" id="A0A0A7EM07"/>
<dbReference type="InterPro" id="IPR029039">
    <property type="entry name" value="Flavoprotein-like_sf"/>
</dbReference>
<dbReference type="SUPFAM" id="SSF52218">
    <property type="entry name" value="Flavoproteins"/>
    <property type="match status" value="1"/>
</dbReference>
<evidence type="ECO:0000259" key="2">
    <source>
        <dbReference type="Pfam" id="PF03358"/>
    </source>
</evidence>
<sequence>MKLVILSGSGRKESNSLKLGQFILGKFQSRALEIELIDLCQYGSLLHYYEPLTNQQLLTEKEQLLHSLYQCDGLIIIAPEWGGMLPPILHNTLLLTAYGSAGGFPLAHKPAFAIGVSASGGGHNPISLLKGYGAKNPHLVWLPFHLIINNIEEFLAALNVAGSNLTSRDLQLVSRLEIGIEALTLYAKQLSPIRNELVTLSEKHPFGQ</sequence>
<proteinExistence type="predicted"/>
<evidence type="ECO:0000313" key="3">
    <source>
        <dbReference type="EMBL" id="AIY67012.1"/>
    </source>
</evidence>
<evidence type="ECO:0000313" key="4">
    <source>
        <dbReference type="Proteomes" id="UP000030341"/>
    </source>
</evidence>
<organism evidence="3 4">
    <name type="scientific">Pseudoalteromonas piratica</name>
    <dbReference type="NCBI Taxonomy" id="1348114"/>
    <lineage>
        <taxon>Bacteria</taxon>
        <taxon>Pseudomonadati</taxon>
        <taxon>Pseudomonadota</taxon>
        <taxon>Gammaproteobacteria</taxon>
        <taxon>Alteromonadales</taxon>
        <taxon>Pseudoalteromonadaceae</taxon>
        <taxon>Pseudoalteromonas</taxon>
    </lineage>
</organism>
<dbReference type="Proteomes" id="UP000030341">
    <property type="component" value="Chromosome 2"/>
</dbReference>
<gene>
    <name evidence="3" type="ORF">OM33_18195</name>
</gene>
<dbReference type="STRING" id="1348114.OM33_18195"/>
<feature type="domain" description="NADPH-dependent FMN reductase-like" evidence="2">
    <location>
        <begin position="1"/>
        <end position="125"/>
    </location>
</feature>
<dbReference type="EMBL" id="CP009889">
    <property type="protein sequence ID" value="AIY67012.1"/>
    <property type="molecule type" value="Genomic_DNA"/>
</dbReference>
<dbReference type="Gene3D" id="3.40.50.360">
    <property type="match status" value="1"/>
</dbReference>
<dbReference type="RefSeq" id="WP_040135714.1">
    <property type="nucleotide sequence ID" value="NZ_CP009889.1"/>
</dbReference>
<accession>A0A0A7EM07</accession>
<dbReference type="InterPro" id="IPR005025">
    <property type="entry name" value="FMN_Rdtase-like_dom"/>
</dbReference>
<evidence type="ECO:0000256" key="1">
    <source>
        <dbReference type="ARBA" id="ARBA00022643"/>
    </source>
</evidence>
<name>A0A0A7EM07_9GAMM</name>
<dbReference type="HOGENOM" id="CLU_055322_1_0_6"/>
<protein>
    <recommendedName>
        <fullName evidence="2">NADPH-dependent FMN reductase-like domain-containing protein</fullName>
    </recommendedName>
</protein>
<keyword evidence="1" id="KW-0288">FMN</keyword>
<keyword evidence="4" id="KW-1185">Reference proteome</keyword>
<dbReference type="eggNOG" id="COG0431">
    <property type="taxonomic scope" value="Bacteria"/>
</dbReference>
<keyword evidence="1" id="KW-0285">Flavoprotein</keyword>